<dbReference type="EMBL" id="JAOPKA010000017">
    <property type="protein sequence ID" value="MCU4743693.1"/>
    <property type="molecule type" value="Genomic_DNA"/>
</dbReference>
<organism evidence="2 5">
    <name type="scientific">Natronoglomus mannanivorans</name>
    <dbReference type="NCBI Taxonomy" id="2979990"/>
    <lineage>
        <taxon>Archaea</taxon>
        <taxon>Methanobacteriati</taxon>
        <taxon>Methanobacteriota</taxon>
        <taxon>Stenosarchaea group</taxon>
        <taxon>Halobacteria</taxon>
        <taxon>Halobacteriales</taxon>
        <taxon>Natrialbaceae</taxon>
        <taxon>Natronoglomus</taxon>
    </lineage>
</organism>
<protein>
    <submittedName>
        <fullName evidence="2">DUF5615 family PIN-like protein</fullName>
    </submittedName>
</protein>
<keyword evidence="4" id="KW-1185">Reference proteome</keyword>
<dbReference type="EMBL" id="JAOPKB010000002">
    <property type="protein sequence ID" value="MCU4972151.1"/>
    <property type="molecule type" value="Genomic_DNA"/>
</dbReference>
<evidence type="ECO:0000259" key="1">
    <source>
        <dbReference type="Pfam" id="PF18480"/>
    </source>
</evidence>
<name>A0AAP3E3H1_9EURY</name>
<sequence length="120" mass="13262">MTGSFLTDEHVPSVFITALSSAGYDVVTVRSVLEAGADDSDVLEYAAGNGLVLITNDRSDFAEAVSAERSHRGIIIYTDRNFLNDAPETAVQTIDRALSHYPPSELENEIIWLEQWRCDQ</sequence>
<evidence type="ECO:0000313" key="4">
    <source>
        <dbReference type="Proteomes" id="UP001320972"/>
    </source>
</evidence>
<dbReference type="AlphaFoldDB" id="A0AAP3E3H1"/>
<proteinExistence type="predicted"/>
<evidence type="ECO:0000313" key="2">
    <source>
        <dbReference type="EMBL" id="MCU4743693.1"/>
    </source>
</evidence>
<dbReference type="InterPro" id="IPR041049">
    <property type="entry name" value="DUF5615"/>
</dbReference>
<dbReference type="RefSeq" id="WP_338005508.1">
    <property type="nucleotide sequence ID" value="NZ_JAOPKA010000017.1"/>
</dbReference>
<feature type="domain" description="DUF5615" evidence="1">
    <location>
        <begin position="5"/>
        <end position="107"/>
    </location>
</feature>
<reference evidence="2 4" key="1">
    <citation type="submission" date="2022-09" db="EMBL/GenBank/DDBJ databases">
        <title>Enrichment on poylsaccharides allowed isolation of novel metabolic and taxonomic groups of Haloarchaea.</title>
        <authorList>
            <person name="Sorokin D.Y."/>
            <person name="Elcheninov A.G."/>
            <person name="Khizhniak T.V."/>
            <person name="Kolganova T.V."/>
            <person name="Kublanov I.V."/>
        </authorList>
    </citation>
    <scope>NUCLEOTIDE SEQUENCE</scope>
    <source>
        <strain evidence="3 4">AArc-m2/3/4</strain>
        <strain evidence="2">AArc-xg1-1</strain>
    </source>
</reference>
<evidence type="ECO:0000313" key="5">
    <source>
        <dbReference type="Proteomes" id="UP001321018"/>
    </source>
</evidence>
<evidence type="ECO:0000313" key="3">
    <source>
        <dbReference type="EMBL" id="MCU4972151.1"/>
    </source>
</evidence>
<dbReference type="Proteomes" id="UP001321018">
    <property type="component" value="Unassembled WGS sequence"/>
</dbReference>
<dbReference type="Proteomes" id="UP001320972">
    <property type="component" value="Unassembled WGS sequence"/>
</dbReference>
<dbReference type="Pfam" id="PF18480">
    <property type="entry name" value="DUF5615"/>
    <property type="match status" value="1"/>
</dbReference>
<gene>
    <name evidence="3" type="ORF">OB955_05310</name>
    <name evidence="2" type="ORF">OB960_20105</name>
</gene>
<comment type="caution">
    <text evidence="2">The sequence shown here is derived from an EMBL/GenBank/DDBJ whole genome shotgun (WGS) entry which is preliminary data.</text>
</comment>
<accession>A0AAP3E3H1</accession>